<evidence type="ECO:0000313" key="3">
    <source>
        <dbReference type="Proteomes" id="UP000322245"/>
    </source>
</evidence>
<dbReference type="EMBL" id="NIDF01000037">
    <property type="protein sequence ID" value="TYJ55584.1"/>
    <property type="molecule type" value="Genomic_DNA"/>
</dbReference>
<keyword evidence="3" id="KW-1185">Reference proteome</keyword>
<evidence type="ECO:0000313" key="2">
    <source>
        <dbReference type="EMBL" id="TYJ55584.1"/>
    </source>
</evidence>
<dbReference type="Proteomes" id="UP000322245">
    <property type="component" value="Unassembled WGS sequence"/>
</dbReference>
<sequence>MSTTSNESTPSNISEETQTGITHEASRVAEESTKELESDLEGLSLTTRKDESTPSNISKETQRRIQSKATRVAEEFTKQLEYDLKDIKLKRLSSRDDVVSKMTDWIGSAIAKEVTEGVHEEGWKEYHALEGVWCRRTDIGQDPTSDNEVVLLKTIVSSPQWSTDPTIAETMVIDLCEDDRV</sequence>
<reference evidence="2 3" key="1">
    <citation type="submission" date="2017-05" db="EMBL/GenBank/DDBJ databases">
        <title>The Genome Sequence of Tsuchiyaea wingfieldii DSM 27421.</title>
        <authorList>
            <person name="Cuomo C."/>
            <person name="Passer A."/>
            <person name="Billmyre B."/>
            <person name="Heitman J."/>
        </authorList>
    </citation>
    <scope>NUCLEOTIDE SEQUENCE [LARGE SCALE GENOMIC DNA]</scope>
    <source>
        <strain evidence="2 3">DSM 27421</strain>
    </source>
</reference>
<accession>A0A5D3AYJ8</accession>
<feature type="compositionally biased region" description="Basic and acidic residues" evidence="1">
    <location>
        <begin position="24"/>
        <end position="37"/>
    </location>
</feature>
<feature type="region of interest" description="Disordered" evidence="1">
    <location>
        <begin position="1"/>
        <end position="64"/>
    </location>
</feature>
<evidence type="ECO:0000256" key="1">
    <source>
        <dbReference type="SAM" id="MobiDB-lite"/>
    </source>
</evidence>
<proteinExistence type="predicted"/>
<feature type="compositionally biased region" description="Polar residues" evidence="1">
    <location>
        <begin position="1"/>
        <end position="21"/>
    </location>
</feature>
<comment type="caution">
    <text evidence="2">The sequence shown here is derived from an EMBL/GenBank/DDBJ whole genome shotgun (WGS) entry which is preliminary data.</text>
</comment>
<name>A0A5D3AYJ8_9TREE</name>
<dbReference type="AlphaFoldDB" id="A0A5D3AYJ8"/>
<organism evidence="2 3">
    <name type="scientific">Cryptococcus floricola</name>
    <dbReference type="NCBI Taxonomy" id="2591691"/>
    <lineage>
        <taxon>Eukaryota</taxon>
        <taxon>Fungi</taxon>
        <taxon>Dikarya</taxon>
        <taxon>Basidiomycota</taxon>
        <taxon>Agaricomycotina</taxon>
        <taxon>Tremellomycetes</taxon>
        <taxon>Tremellales</taxon>
        <taxon>Cryptococcaceae</taxon>
        <taxon>Cryptococcus</taxon>
    </lineage>
</organism>
<gene>
    <name evidence="2" type="ORF">B9479_003734</name>
</gene>
<protein>
    <submittedName>
        <fullName evidence="2">Uncharacterized protein</fullName>
    </submittedName>
</protein>